<dbReference type="AlphaFoldDB" id="A0A7S4B756"/>
<dbReference type="EMBL" id="HBIZ01014870">
    <property type="protein sequence ID" value="CAE0756547.1"/>
    <property type="molecule type" value="Transcribed_RNA"/>
</dbReference>
<evidence type="ECO:0000256" key="2">
    <source>
        <dbReference type="SAM" id="Phobius"/>
    </source>
</evidence>
<proteinExistence type="predicted"/>
<name>A0A7S4B756_CHRCT</name>
<organism evidence="3">
    <name type="scientific">Chrysotila carterae</name>
    <name type="common">Marine alga</name>
    <name type="synonym">Syracosphaera carterae</name>
    <dbReference type="NCBI Taxonomy" id="13221"/>
    <lineage>
        <taxon>Eukaryota</taxon>
        <taxon>Haptista</taxon>
        <taxon>Haptophyta</taxon>
        <taxon>Prymnesiophyceae</taxon>
        <taxon>Isochrysidales</taxon>
        <taxon>Isochrysidaceae</taxon>
        <taxon>Chrysotila</taxon>
    </lineage>
</organism>
<reference evidence="3" key="1">
    <citation type="submission" date="2021-01" db="EMBL/GenBank/DDBJ databases">
        <authorList>
            <person name="Corre E."/>
            <person name="Pelletier E."/>
            <person name="Niang G."/>
            <person name="Scheremetjew M."/>
            <person name="Finn R."/>
            <person name="Kale V."/>
            <person name="Holt S."/>
            <person name="Cochrane G."/>
            <person name="Meng A."/>
            <person name="Brown T."/>
            <person name="Cohen L."/>
        </authorList>
    </citation>
    <scope>NUCLEOTIDE SEQUENCE</scope>
    <source>
        <strain evidence="3">CCMP645</strain>
    </source>
</reference>
<evidence type="ECO:0000256" key="1">
    <source>
        <dbReference type="SAM" id="MobiDB-lite"/>
    </source>
</evidence>
<protein>
    <submittedName>
        <fullName evidence="3">Uncharacterized protein</fullName>
    </submittedName>
</protein>
<evidence type="ECO:0000313" key="3">
    <source>
        <dbReference type="EMBL" id="CAE0756547.1"/>
    </source>
</evidence>
<keyword evidence="2" id="KW-0812">Transmembrane</keyword>
<sequence length="285" mass="31265">MASDPSESPPPEPGSLPSVSSDDEEMLDHEAVQSSAQEGEDMPAFLQDGRRFTARRRSFTSRQINDEWLDEAASADGEATKRLRGASLFVYLGCAALLLTACAALGMWLLMERPVTCEAHKVLPQRFKIDVTEFWSPRLSSTLQLVLSVRNSNLFSSMLLEECAVTVFEAATGQKLGVAKHGRLHVEPRQTMQVNLALVQAGSGLPPPQQRRLAEVFLRHKALLLTIVATATSKIPLKTAKSSQVSANSSKWVDLSKLLKDPFYSRAPPPPQEEKAEPAVYDVPI</sequence>
<gene>
    <name evidence="3" type="ORF">PCAR00345_LOCUS9141</name>
</gene>
<accession>A0A7S4B756</accession>
<feature type="region of interest" description="Disordered" evidence="1">
    <location>
        <begin position="1"/>
        <end position="44"/>
    </location>
</feature>
<keyword evidence="2" id="KW-0472">Membrane</keyword>
<feature type="transmembrane region" description="Helical" evidence="2">
    <location>
        <begin position="88"/>
        <end position="111"/>
    </location>
</feature>
<feature type="region of interest" description="Disordered" evidence="1">
    <location>
        <begin position="264"/>
        <end position="285"/>
    </location>
</feature>
<keyword evidence="2" id="KW-1133">Transmembrane helix</keyword>